<dbReference type="Proteomes" id="UP000183832">
    <property type="component" value="Unassembled WGS sequence"/>
</dbReference>
<organism evidence="1 2">
    <name type="scientific">Clunio marinus</name>
    <dbReference type="NCBI Taxonomy" id="568069"/>
    <lineage>
        <taxon>Eukaryota</taxon>
        <taxon>Metazoa</taxon>
        <taxon>Ecdysozoa</taxon>
        <taxon>Arthropoda</taxon>
        <taxon>Hexapoda</taxon>
        <taxon>Insecta</taxon>
        <taxon>Pterygota</taxon>
        <taxon>Neoptera</taxon>
        <taxon>Endopterygota</taxon>
        <taxon>Diptera</taxon>
        <taxon>Nematocera</taxon>
        <taxon>Chironomoidea</taxon>
        <taxon>Chironomidae</taxon>
        <taxon>Clunio</taxon>
    </lineage>
</organism>
<accession>A0A1J1INL8</accession>
<reference evidence="1 2" key="1">
    <citation type="submission" date="2015-04" db="EMBL/GenBank/DDBJ databases">
        <authorList>
            <person name="Syromyatnikov M.Y."/>
            <person name="Popov V.N."/>
        </authorList>
    </citation>
    <scope>NUCLEOTIDE SEQUENCE [LARGE SCALE GENOMIC DNA]</scope>
</reference>
<evidence type="ECO:0000313" key="1">
    <source>
        <dbReference type="EMBL" id="CRL01829.1"/>
    </source>
</evidence>
<name>A0A1J1INL8_9DIPT</name>
<proteinExistence type="predicted"/>
<dbReference type="EMBL" id="CVRI01000056">
    <property type="protein sequence ID" value="CRL01829.1"/>
    <property type="molecule type" value="Genomic_DNA"/>
</dbReference>
<dbReference type="AlphaFoldDB" id="A0A1J1INL8"/>
<keyword evidence="2" id="KW-1185">Reference proteome</keyword>
<gene>
    <name evidence="1" type="ORF">CLUMA_CG015044</name>
</gene>
<sequence>MQQLHAKKQLLTAKEKLKLTKLKMTVKAVQVLQKDLMFLAVEENVHFDDKVVENYMKGLEHA</sequence>
<protein>
    <submittedName>
        <fullName evidence="1">CLUMA_CG015044, isoform A</fullName>
    </submittedName>
</protein>
<evidence type="ECO:0000313" key="2">
    <source>
        <dbReference type="Proteomes" id="UP000183832"/>
    </source>
</evidence>